<reference evidence="4 5" key="1">
    <citation type="submission" date="2023-07" db="EMBL/GenBank/DDBJ databases">
        <title>Genomic Encyclopedia of Type Strains, Phase IV (KMG-IV): sequencing the most valuable type-strain genomes for metagenomic binning, comparative biology and taxonomic classification.</title>
        <authorList>
            <person name="Goeker M."/>
        </authorList>
    </citation>
    <scope>NUCLEOTIDE SEQUENCE [LARGE SCALE GENOMIC DNA]</scope>
    <source>
        <strain evidence="4 5">DSM 23494</strain>
    </source>
</reference>
<dbReference type="InterPro" id="IPR011109">
    <property type="entry name" value="DNA_bind_recombinase_dom"/>
</dbReference>
<organism evidence="4 5">
    <name type="scientific">Cytobacillus purgationiresistens</name>
    <dbReference type="NCBI Taxonomy" id="863449"/>
    <lineage>
        <taxon>Bacteria</taxon>
        <taxon>Bacillati</taxon>
        <taxon>Bacillota</taxon>
        <taxon>Bacilli</taxon>
        <taxon>Bacillales</taxon>
        <taxon>Bacillaceae</taxon>
        <taxon>Cytobacillus</taxon>
    </lineage>
</organism>
<dbReference type="Pfam" id="PF13408">
    <property type="entry name" value="Zn_ribbon_recom"/>
    <property type="match status" value="1"/>
</dbReference>
<dbReference type="Proteomes" id="UP001238088">
    <property type="component" value="Unassembled WGS sequence"/>
</dbReference>
<dbReference type="SUPFAM" id="SSF53041">
    <property type="entry name" value="Resolvase-like"/>
    <property type="match status" value="1"/>
</dbReference>
<dbReference type="Gene3D" id="3.90.1750.20">
    <property type="entry name" value="Putative Large Serine Recombinase, Chain B, Domain 2"/>
    <property type="match status" value="1"/>
</dbReference>
<evidence type="ECO:0000259" key="3">
    <source>
        <dbReference type="PROSITE" id="PS51737"/>
    </source>
</evidence>
<gene>
    <name evidence="4" type="ORF">J2S17_005672</name>
</gene>
<feature type="coiled-coil region" evidence="1">
    <location>
        <begin position="414"/>
        <end position="487"/>
    </location>
</feature>
<evidence type="ECO:0000313" key="4">
    <source>
        <dbReference type="EMBL" id="MDQ0273740.1"/>
    </source>
</evidence>
<dbReference type="EMBL" id="JAUSUB010000048">
    <property type="protein sequence ID" value="MDQ0273740.1"/>
    <property type="molecule type" value="Genomic_DNA"/>
</dbReference>
<dbReference type="PANTHER" id="PTHR30461">
    <property type="entry name" value="DNA-INVERTASE FROM LAMBDOID PROPHAGE"/>
    <property type="match status" value="1"/>
</dbReference>
<dbReference type="CDD" id="cd00338">
    <property type="entry name" value="Ser_Recombinase"/>
    <property type="match status" value="1"/>
</dbReference>
<dbReference type="PROSITE" id="PS51737">
    <property type="entry name" value="RECOMBINASE_DNA_BIND"/>
    <property type="match status" value="1"/>
</dbReference>
<protein>
    <submittedName>
        <fullName evidence="4">DNA invertase Pin-like site-specific DNA recombinase</fullName>
    </submittedName>
</protein>
<feature type="domain" description="Recombinase" evidence="3">
    <location>
        <begin position="184"/>
        <end position="309"/>
    </location>
</feature>
<dbReference type="PANTHER" id="PTHR30461:SF23">
    <property type="entry name" value="DNA RECOMBINASE-RELATED"/>
    <property type="match status" value="1"/>
</dbReference>
<keyword evidence="5" id="KW-1185">Reference proteome</keyword>
<comment type="caution">
    <text evidence="4">The sequence shown here is derived from an EMBL/GenBank/DDBJ whole genome shotgun (WGS) entry which is preliminary data.</text>
</comment>
<evidence type="ECO:0000259" key="2">
    <source>
        <dbReference type="PROSITE" id="PS51736"/>
    </source>
</evidence>
<dbReference type="SMART" id="SM00857">
    <property type="entry name" value="Resolvase"/>
    <property type="match status" value="1"/>
</dbReference>
<evidence type="ECO:0000256" key="1">
    <source>
        <dbReference type="SAM" id="Coils"/>
    </source>
</evidence>
<dbReference type="InterPro" id="IPR038109">
    <property type="entry name" value="DNA_bind_recomb_sf"/>
</dbReference>
<sequence length="634" mass="73305">MSGVEVIRANSNLANQKRGKEIKRLRVAAYCRVSTDSEDQLNSYKSQVAYYSDLIKKNMEWVLVDIYADEAITGTQVTKREDFQRMINDCMNGDIDMVITKSISRFARNTLDTLKYVRMLKEKDIAVYFEDEKINTLTMDGELLLVVLSSVAQQEVENISSNVKKGLKMKMKRGELVGFQGCLGYDYHSEDKSITVNEKEAEIVRYIFHRYVEGAGGSIISRELENLGYKTKRGTPTWAESTVLGIIKNEKYKGDILMGKTFTLDPISKRRLENFGEEDQYYLRNHHEPIVSAEIFDKAQEIRLRRSRGRNTVEKNGGKREKFSRKYAFSCMIDCAYCGSTLTRRRWHSGTKYGKTIWQCVTSTKKGKKFCPDSKGIPEEAIEKAFLESYRIMCNNNKDVLEEFLQRMEEALSASTIHKELSKIEKEVQGLENKKNKLVDMRLEDIIDKETYEEKYDELMQKINEKVQEREKSLSNLEEEKDIKKRLLAFKKVLEQNEVIDTFDRYVFESVVEKVIVGGIDEDGNKDPAMITFVYKTGLSNSLDGEKFKPARKNAKKETAKTSNELYSHAGNEDNKLYRHSSDDTCGMCLATHFKIRQSALEYGGAAFLRFLKWIHKVILNMKRSFVCTRDFFD</sequence>
<dbReference type="InterPro" id="IPR050639">
    <property type="entry name" value="SSR_resolvase"/>
</dbReference>
<dbReference type="InterPro" id="IPR036162">
    <property type="entry name" value="Resolvase-like_N_sf"/>
</dbReference>
<feature type="domain" description="Resolvase/invertase-type recombinase catalytic" evidence="2">
    <location>
        <begin position="26"/>
        <end position="174"/>
    </location>
</feature>
<keyword evidence="1" id="KW-0175">Coiled coil</keyword>
<proteinExistence type="predicted"/>
<dbReference type="Pfam" id="PF00239">
    <property type="entry name" value="Resolvase"/>
    <property type="match status" value="1"/>
</dbReference>
<dbReference type="InterPro" id="IPR006119">
    <property type="entry name" value="Resolv_N"/>
</dbReference>
<evidence type="ECO:0000313" key="5">
    <source>
        <dbReference type="Proteomes" id="UP001238088"/>
    </source>
</evidence>
<name>A0ABU0AUQ7_9BACI</name>
<dbReference type="InterPro" id="IPR025827">
    <property type="entry name" value="Zn_ribbon_recom_dom"/>
</dbReference>
<dbReference type="Gene3D" id="3.40.50.1390">
    <property type="entry name" value="Resolvase, N-terminal catalytic domain"/>
    <property type="match status" value="1"/>
</dbReference>
<accession>A0ABU0AUQ7</accession>
<dbReference type="Pfam" id="PF07508">
    <property type="entry name" value="Recombinase"/>
    <property type="match status" value="1"/>
</dbReference>
<dbReference type="PROSITE" id="PS51736">
    <property type="entry name" value="RECOMBINASES_3"/>
    <property type="match status" value="1"/>
</dbReference>
<dbReference type="RefSeq" id="WP_307480249.1">
    <property type="nucleotide sequence ID" value="NZ_JAUSUB010000048.1"/>
</dbReference>